<feature type="region of interest" description="Disordered" evidence="1">
    <location>
        <begin position="1"/>
        <end position="49"/>
    </location>
</feature>
<dbReference type="PROSITE" id="PS50190">
    <property type="entry name" value="SEC7"/>
    <property type="match status" value="1"/>
</dbReference>
<evidence type="ECO:0000313" key="3">
    <source>
        <dbReference type="EMBL" id="KAF2220201.1"/>
    </source>
</evidence>
<dbReference type="InterPro" id="IPR000904">
    <property type="entry name" value="Sec7_dom"/>
</dbReference>
<gene>
    <name evidence="3" type="ORF">BDZ85DRAFT_204273</name>
</gene>
<dbReference type="SMART" id="SM00222">
    <property type="entry name" value="Sec7"/>
    <property type="match status" value="1"/>
</dbReference>
<dbReference type="PANTHER" id="PTHR10663:SF405">
    <property type="entry name" value="ARF GUANINE NUCLEOTIDE EXCHANGE FACTOR SYT1"/>
    <property type="match status" value="1"/>
</dbReference>
<protein>
    <submittedName>
        <fullName evidence="3">Sec7 domain-containing protein</fullName>
    </submittedName>
</protein>
<sequence length="481" mass="54063">MGPPRKLGFRDRASTNSTFGRPSEDITPPTPPTLSGSTRNSTSTGGRASLGGFLTLGRFRGADSNGSRHDSPGAGSKQNSMTISRDTIALPERIEGETAAKYLERLQSLASRNVIAAMLSKSTDSFFQNVLRSYTRRFAFFGEPIDMSLRKFLLEAELPKETQQVDRVMQAFADRYHECNPGIFLSPDEAYVIAFSLMMLHTDAFNRNNKYKMQKNDYIKNTRGQHVSEDVLACFYDNICYTPFIHFDEDDFDAGSDRLSSFKSKKAKLKGAMPDPTKKSSGPVDPYSLIIDNKLDVLRPSIKDSIVLEDPYSYLGTAKMLEPIKMQKKFHYGGILQIISARSRPAAFENQASRDNPDESKPGVVDLQVTKVGILWRKSAKRKKARSPWQEWGAILTGSQLYFFKNISWIKNLMQQFNAHQKHMVPPSPVVFKPPLEEFKPDSLIKTDDAVALIDASYNRHKNAFTLVRHGGEEEIFLADS</sequence>
<dbReference type="EMBL" id="ML992513">
    <property type="protein sequence ID" value="KAF2220201.1"/>
    <property type="molecule type" value="Genomic_DNA"/>
</dbReference>
<feature type="region of interest" description="Disordered" evidence="1">
    <location>
        <begin position="61"/>
        <end position="85"/>
    </location>
</feature>
<organism evidence="3 4">
    <name type="scientific">Elsinoe ampelina</name>
    <dbReference type="NCBI Taxonomy" id="302913"/>
    <lineage>
        <taxon>Eukaryota</taxon>
        <taxon>Fungi</taxon>
        <taxon>Dikarya</taxon>
        <taxon>Ascomycota</taxon>
        <taxon>Pezizomycotina</taxon>
        <taxon>Dothideomycetes</taxon>
        <taxon>Dothideomycetidae</taxon>
        <taxon>Myriangiales</taxon>
        <taxon>Elsinoaceae</taxon>
        <taxon>Elsinoe</taxon>
    </lineage>
</organism>
<dbReference type="CDD" id="cd00171">
    <property type="entry name" value="Sec7"/>
    <property type="match status" value="1"/>
</dbReference>
<name>A0A6A6G391_9PEZI</name>
<feature type="non-terminal residue" evidence="3">
    <location>
        <position position="481"/>
    </location>
</feature>
<dbReference type="Proteomes" id="UP000799538">
    <property type="component" value="Unassembled WGS sequence"/>
</dbReference>
<feature type="compositionally biased region" description="Low complexity" evidence="1">
    <location>
        <begin position="33"/>
        <end position="49"/>
    </location>
</feature>
<dbReference type="InterPro" id="IPR011993">
    <property type="entry name" value="PH-like_dom_sf"/>
</dbReference>
<dbReference type="InterPro" id="IPR023394">
    <property type="entry name" value="Sec7_C_sf"/>
</dbReference>
<dbReference type="FunFam" id="1.10.1000.11:FF:000002">
    <property type="entry name" value="Cytohesin 1"/>
    <property type="match status" value="1"/>
</dbReference>
<evidence type="ECO:0000256" key="1">
    <source>
        <dbReference type="SAM" id="MobiDB-lite"/>
    </source>
</evidence>
<accession>A0A6A6G391</accession>
<evidence type="ECO:0000259" key="2">
    <source>
        <dbReference type="PROSITE" id="PS50190"/>
    </source>
</evidence>
<dbReference type="GO" id="GO:0032012">
    <property type="term" value="P:regulation of ARF protein signal transduction"/>
    <property type="evidence" value="ECO:0007669"/>
    <property type="project" value="InterPro"/>
</dbReference>
<dbReference type="Gene3D" id="1.10.1000.11">
    <property type="entry name" value="Arf Nucleotide-binding Site Opener,domain 2"/>
    <property type="match status" value="1"/>
</dbReference>
<dbReference type="InterPro" id="IPR035999">
    <property type="entry name" value="Sec7_dom_sf"/>
</dbReference>
<feature type="compositionally biased region" description="Polar residues" evidence="1">
    <location>
        <begin position="76"/>
        <end position="85"/>
    </location>
</feature>
<reference evidence="4" key="1">
    <citation type="journal article" date="2020" name="Stud. Mycol.">
        <title>101 Dothideomycetes genomes: A test case for predicting lifestyles and emergence of pathogens.</title>
        <authorList>
            <person name="Haridas S."/>
            <person name="Albert R."/>
            <person name="Binder M."/>
            <person name="Bloem J."/>
            <person name="LaButti K."/>
            <person name="Salamov A."/>
            <person name="Andreopoulos B."/>
            <person name="Baker S."/>
            <person name="Barry K."/>
            <person name="Bills G."/>
            <person name="Bluhm B."/>
            <person name="Cannon C."/>
            <person name="Castanera R."/>
            <person name="Culley D."/>
            <person name="Daum C."/>
            <person name="Ezra D."/>
            <person name="Gonzalez J."/>
            <person name="Henrissat B."/>
            <person name="Kuo A."/>
            <person name="Liang C."/>
            <person name="Lipzen A."/>
            <person name="Lutzoni F."/>
            <person name="Magnuson J."/>
            <person name="Mondo S."/>
            <person name="Nolan M."/>
            <person name="Ohm R."/>
            <person name="Pangilinan J."/>
            <person name="Park H.-J."/>
            <person name="Ramirez L."/>
            <person name="Alfaro M."/>
            <person name="Sun H."/>
            <person name="Tritt A."/>
            <person name="Yoshinaga Y."/>
            <person name="Zwiers L.-H."/>
            <person name="Turgeon B."/>
            <person name="Goodwin S."/>
            <person name="Spatafora J."/>
            <person name="Crous P."/>
            <person name="Grigoriev I."/>
        </authorList>
    </citation>
    <scope>NUCLEOTIDE SEQUENCE [LARGE SCALE GENOMIC DNA]</scope>
    <source>
        <strain evidence="4">CECT 20119</strain>
    </source>
</reference>
<dbReference type="Pfam" id="PF01369">
    <property type="entry name" value="Sec7"/>
    <property type="match status" value="1"/>
</dbReference>
<evidence type="ECO:0000313" key="4">
    <source>
        <dbReference type="Proteomes" id="UP000799538"/>
    </source>
</evidence>
<dbReference type="AlphaFoldDB" id="A0A6A6G391"/>
<keyword evidence="4" id="KW-1185">Reference proteome</keyword>
<feature type="domain" description="SEC7" evidence="2">
    <location>
        <begin position="83"/>
        <end position="242"/>
    </location>
</feature>
<dbReference type="SUPFAM" id="SSF50729">
    <property type="entry name" value="PH domain-like"/>
    <property type="match status" value="1"/>
</dbReference>
<dbReference type="SUPFAM" id="SSF48425">
    <property type="entry name" value="Sec7 domain"/>
    <property type="match status" value="1"/>
</dbReference>
<proteinExistence type="predicted"/>
<dbReference type="Gene3D" id="2.30.29.30">
    <property type="entry name" value="Pleckstrin-homology domain (PH domain)/Phosphotyrosine-binding domain (PTB)"/>
    <property type="match status" value="1"/>
</dbReference>
<dbReference type="OrthoDB" id="430364at2759"/>
<dbReference type="GO" id="GO:0005085">
    <property type="term" value="F:guanyl-nucleotide exchange factor activity"/>
    <property type="evidence" value="ECO:0007669"/>
    <property type="project" value="InterPro"/>
</dbReference>
<dbReference type="PANTHER" id="PTHR10663">
    <property type="entry name" value="GUANYL-NUCLEOTIDE EXCHANGE FACTOR"/>
    <property type="match status" value="1"/>
</dbReference>